<gene>
    <name evidence="2" type="ORF">Q4481_23970</name>
</gene>
<proteinExistence type="predicted"/>
<reference evidence="2" key="2">
    <citation type="submission" date="2023-07" db="EMBL/GenBank/DDBJ databases">
        <authorList>
            <person name="Shen H."/>
        </authorList>
    </citation>
    <scope>NUCLEOTIDE SEQUENCE</scope>
    <source>
        <strain evidence="2">TNR-22</strain>
    </source>
</reference>
<sequence>MSKRHGEIDNHFSPSSQNQGCLFSLIFGVVLVDLALGLWALSEIAVLK</sequence>
<feature type="transmembrane region" description="Helical" evidence="1">
    <location>
        <begin position="21"/>
        <end position="41"/>
    </location>
</feature>
<comment type="caution">
    <text evidence="2">The sequence shown here is derived from an EMBL/GenBank/DDBJ whole genome shotgun (WGS) entry which is preliminary data.</text>
</comment>
<name>A0ABT8YU51_9HYPH</name>
<evidence type="ECO:0000256" key="1">
    <source>
        <dbReference type="SAM" id="Phobius"/>
    </source>
</evidence>
<accession>A0ABT8YU51</accession>
<evidence type="ECO:0000313" key="2">
    <source>
        <dbReference type="EMBL" id="MDO6967025.1"/>
    </source>
</evidence>
<reference evidence="2" key="1">
    <citation type="journal article" date="2015" name="Int. J. Syst. Evol. Microbiol.">
        <title>Rhizobium alvei sp. nov., isolated from a freshwater river.</title>
        <authorList>
            <person name="Sheu S.Y."/>
            <person name="Huang H.W."/>
            <person name="Young C.C."/>
            <person name="Chen W.M."/>
        </authorList>
    </citation>
    <scope>NUCLEOTIDE SEQUENCE</scope>
    <source>
        <strain evidence="2">TNR-22</strain>
    </source>
</reference>
<evidence type="ECO:0000313" key="3">
    <source>
        <dbReference type="Proteomes" id="UP001174932"/>
    </source>
</evidence>
<keyword evidence="1" id="KW-0472">Membrane</keyword>
<keyword evidence="1" id="KW-1133">Transmembrane helix</keyword>
<organism evidence="2 3">
    <name type="scientific">Rhizobium alvei</name>
    <dbReference type="NCBI Taxonomy" id="1132659"/>
    <lineage>
        <taxon>Bacteria</taxon>
        <taxon>Pseudomonadati</taxon>
        <taxon>Pseudomonadota</taxon>
        <taxon>Alphaproteobacteria</taxon>
        <taxon>Hyphomicrobiales</taxon>
        <taxon>Rhizobiaceae</taxon>
        <taxon>Rhizobium/Agrobacterium group</taxon>
        <taxon>Rhizobium</taxon>
    </lineage>
</organism>
<protein>
    <submittedName>
        <fullName evidence="2">Uncharacterized protein</fullName>
    </submittedName>
</protein>
<dbReference type="EMBL" id="JAUOZU010000025">
    <property type="protein sequence ID" value="MDO6967025.1"/>
    <property type="molecule type" value="Genomic_DNA"/>
</dbReference>
<dbReference type="Proteomes" id="UP001174932">
    <property type="component" value="Unassembled WGS sequence"/>
</dbReference>
<dbReference type="RefSeq" id="WP_304378954.1">
    <property type="nucleotide sequence ID" value="NZ_JAUOZU010000025.1"/>
</dbReference>
<keyword evidence="1" id="KW-0812">Transmembrane</keyword>
<keyword evidence="3" id="KW-1185">Reference proteome</keyword>